<dbReference type="OrthoDB" id="7366145at2"/>
<reference evidence="2 3" key="1">
    <citation type="submission" date="2014-07" db="EMBL/GenBank/DDBJ databases">
        <title>Draft genome sequence of Thalassospira profundimaris PR54-5.</title>
        <authorList>
            <person name="Lai Q."/>
            <person name="Shao Z."/>
        </authorList>
    </citation>
    <scope>NUCLEOTIDE SEQUENCE [LARGE SCALE GENOMIC DNA]</scope>
    <source>
        <strain evidence="2 3">PR54-5</strain>
    </source>
</reference>
<dbReference type="Proteomes" id="UP000252255">
    <property type="component" value="Unassembled WGS sequence"/>
</dbReference>
<dbReference type="AlphaFoldDB" id="A0A367WVH2"/>
<proteinExistence type="predicted"/>
<evidence type="ECO:0000313" key="3">
    <source>
        <dbReference type="Proteomes" id="UP000252255"/>
    </source>
</evidence>
<gene>
    <name evidence="2" type="ORF">TH30_12840</name>
</gene>
<feature type="region of interest" description="Disordered" evidence="1">
    <location>
        <begin position="53"/>
        <end position="89"/>
    </location>
</feature>
<comment type="caution">
    <text evidence="2">The sequence shown here is derived from an EMBL/GenBank/DDBJ whole genome shotgun (WGS) entry which is preliminary data.</text>
</comment>
<name>A0A367WVH2_9PROT</name>
<feature type="compositionally biased region" description="Polar residues" evidence="1">
    <location>
        <begin position="151"/>
        <end position="161"/>
    </location>
</feature>
<dbReference type="RefSeq" id="WP_114098410.1">
    <property type="nucleotide sequence ID" value="NZ_JPWI01000007.1"/>
</dbReference>
<dbReference type="EMBL" id="JPWI01000007">
    <property type="protein sequence ID" value="RCK45464.1"/>
    <property type="molecule type" value="Genomic_DNA"/>
</dbReference>
<evidence type="ECO:0000313" key="2">
    <source>
        <dbReference type="EMBL" id="RCK45464.1"/>
    </source>
</evidence>
<evidence type="ECO:0000256" key="1">
    <source>
        <dbReference type="SAM" id="MobiDB-lite"/>
    </source>
</evidence>
<protein>
    <submittedName>
        <fullName evidence="2">Uncharacterized protein</fullName>
    </submittedName>
</protein>
<feature type="region of interest" description="Disordered" evidence="1">
    <location>
        <begin position="134"/>
        <end position="161"/>
    </location>
</feature>
<feature type="compositionally biased region" description="Polar residues" evidence="1">
    <location>
        <begin position="53"/>
        <end position="64"/>
    </location>
</feature>
<organism evidence="2 3">
    <name type="scientific">Thalassospira profundimaris</name>
    <dbReference type="NCBI Taxonomy" id="502049"/>
    <lineage>
        <taxon>Bacteria</taxon>
        <taxon>Pseudomonadati</taxon>
        <taxon>Pseudomonadota</taxon>
        <taxon>Alphaproteobacteria</taxon>
        <taxon>Rhodospirillales</taxon>
        <taxon>Thalassospiraceae</taxon>
        <taxon>Thalassospira</taxon>
    </lineage>
</organism>
<sequence length="161" mass="17580">MSDQAHRDIATASDRKDAVRKAFNQEYLATQKAMTQAAERAREQVLDQRYTISNHTDQVRSGATSPRPPVGAPVPQNGYPAQGAPQMSSQANLHGDQQIMFDIASEIRNIITREIDLRMQLLSEKVEAALADAFPAQDQSTASNMPKGKDSSGNSRSPKKG</sequence>
<accession>A0A367WVH2</accession>